<name>A0A9J6FUY7_HAELO</name>
<dbReference type="AlphaFoldDB" id="A0A9J6FUY7"/>
<organism evidence="1 2">
    <name type="scientific">Haemaphysalis longicornis</name>
    <name type="common">Bush tick</name>
    <dbReference type="NCBI Taxonomy" id="44386"/>
    <lineage>
        <taxon>Eukaryota</taxon>
        <taxon>Metazoa</taxon>
        <taxon>Ecdysozoa</taxon>
        <taxon>Arthropoda</taxon>
        <taxon>Chelicerata</taxon>
        <taxon>Arachnida</taxon>
        <taxon>Acari</taxon>
        <taxon>Parasitiformes</taxon>
        <taxon>Ixodida</taxon>
        <taxon>Ixodoidea</taxon>
        <taxon>Ixodidae</taxon>
        <taxon>Haemaphysalinae</taxon>
        <taxon>Haemaphysalis</taxon>
    </lineage>
</organism>
<gene>
    <name evidence="1" type="ORF">HPB48_010278</name>
</gene>
<proteinExistence type="predicted"/>
<evidence type="ECO:0000313" key="1">
    <source>
        <dbReference type="EMBL" id="KAH9366607.1"/>
    </source>
</evidence>
<reference evidence="1 2" key="1">
    <citation type="journal article" date="2020" name="Cell">
        <title>Large-Scale Comparative Analyses of Tick Genomes Elucidate Their Genetic Diversity and Vector Capacities.</title>
        <authorList>
            <consortium name="Tick Genome and Microbiome Consortium (TIGMIC)"/>
            <person name="Jia N."/>
            <person name="Wang J."/>
            <person name="Shi W."/>
            <person name="Du L."/>
            <person name="Sun Y."/>
            <person name="Zhan W."/>
            <person name="Jiang J.F."/>
            <person name="Wang Q."/>
            <person name="Zhang B."/>
            <person name="Ji P."/>
            <person name="Bell-Sakyi L."/>
            <person name="Cui X.M."/>
            <person name="Yuan T.T."/>
            <person name="Jiang B.G."/>
            <person name="Yang W.F."/>
            <person name="Lam T.T."/>
            <person name="Chang Q.C."/>
            <person name="Ding S.J."/>
            <person name="Wang X.J."/>
            <person name="Zhu J.G."/>
            <person name="Ruan X.D."/>
            <person name="Zhao L."/>
            <person name="Wei J.T."/>
            <person name="Ye R.Z."/>
            <person name="Que T.C."/>
            <person name="Du C.H."/>
            <person name="Zhou Y.H."/>
            <person name="Cheng J.X."/>
            <person name="Dai P.F."/>
            <person name="Guo W.B."/>
            <person name="Han X.H."/>
            <person name="Huang E.J."/>
            <person name="Li L.F."/>
            <person name="Wei W."/>
            <person name="Gao Y.C."/>
            <person name="Liu J.Z."/>
            <person name="Shao H.Z."/>
            <person name="Wang X."/>
            <person name="Wang C.C."/>
            <person name="Yang T.C."/>
            <person name="Huo Q.B."/>
            <person name="Li W."/>
            <person name="Chen H.Y."/>
            <person name="Chen S.E."/>
            <person name="Zhou L.G."/>
            <person name="Ni X.B."/>
            <person name="Tian J.H."/>
            <person name="Sheng Y."/>
            <person name="Liu T."/>
            <person name="Pan Y.S."/>
            <person name="Xia L.Y."/>
            <person name="Li J."/>
            <person name="Zhao F."/>
            <person name="Cao W.C."/>
        </authorList>
    </citation>
    <scope>NUCLEOTIDE SEQUENCE [LARGE SCALE GENOMIC DNA]</scope>
    <source>
        <strain evidence="1">HaeL-2018</strain>
    </source>
</reference>
<accession>A0A9J6FUY7</accession>
<dbReference type="Proteomes" id="UP000821853">
    <property type="component" value="Chromosome 2"/>
</dbReference>
<keyword evidence="2" id="KW-1185">Reference proteome</keyword>
<dbReference type="VEuPathDB" id="VectorBase:HLOH_061002"/>
<dbReference type="EMBL" id="JABSTR010000004">
    <property type="protein sequence ID" value="KAH9366607.1"/>
    <property type="molecule type" value="Genomic_DNA"/>
</dbReference>
<comment type="caution">
    <text evidence="1">The sequence shown here is derived from an EMBL/GenBank/DDBJ whole genome shotgun (WGS) entry which is preliminary data.</text>
</comment>
<dbReference type="OrthoDB" id="6513042at2759"/>
<evidence type="ECO:0000313" key="2">
    <source>
        <dbReference type="Proteomes" id="UP000821853"/>
    </source>
</evidence>
<sequence length="159" mass="17585">MDFQRTLEMGCACCSVLESRDVGGCFVVKLGFSDSHEARRTVGRLSRRCQTVQFVFAPVKTCPVGKDAEVLRQQLCSRLMRKLKFPCCYALNALLQRSDDVAMQLMLLTKSELGAAVAQLESFASYNEGALEEALFGIGTALRKPQHCHLLHSPASLVR</sequence>
<protein>
    <submittedName>
        <fullName evidence="1">Uncharacterized protein</fullName>
    </submittedName>
</protein>